<evidence type="ECO:0000259" key="1">
    <source>
        <dbReference type="Pfam" id="PF13649"/>
    </source>
</evidence>
<comment type="caution">
    <text evidence="2">The sequence shown here is derived from an EMBL/GenBank/DDBJ whole genome shotgun (WGS) entry which is preliminary data.</text>
</comment>
<dbReference type="Gene3D" id="3.40.50.150">
    <property type="entry name" value="Vaccinia Virus protein VP39"/>
    <property type="match status" value="1"/>
</dbReference>
<dbReference type="InterPro" id="IPR041698">
    <property type="entry name" value="Methyltransf_25"/>
</dbReference>
<keyword evidence="2" id="KW-0808">Transferase</keyword>
<accession>A0ABQ7FMX7</accession>
<evidence type="ECO:0000313" key="3">
    <source>
        <dbReference type="Proteomes" id="UP000621266"/>
    </source>
</evidence>
<dbReference type="Gene3D" id="2.20.25.570">
    <property type="match status" value="1"/>
</dbReference>
<gene>
    <name evidence="2" type="ORF">GCU69_07390</name>
</gene>
<dbReference type="GO" id="GO:0008168">
    <property type="term" value="F:methyltransferase activity"/>
    <property type="evidence" value="ECO:0007669"/>
    <property type="project" value="UniProtKB-KW"/>
</dbReference>
<evidence type="ECO:0000313" key="2">
    <source>
        <dbReference type="EMBL" id="KAF4409760.1"/>
    </source>
</evidence>
<dbReference type="Proteomes" id="UP000621266">
    <property type="component" value="Unassembled WGS sequence"/>
</dbReference>
<keyword evidence="2" id="KW-0489">Methyltransferase</keyword>
<dbReference type="InterPro" id="IPR029063">
    <property type="entry name" value="SAM-dependent_MTases_sf"/>
</dbReference>
<feature type="domain" description="Methyltransferase" evidence="1">
    <location>
        <begin position="50"/>
        <end position="142"/>
    </location>
</feature>
<organism evidence="2 3">
    <name type="scientific">Streptomyces lycii</name>
    <dbReference type="NCBI Taxonomy" id="2654337"/>
    <lineage>
        <taxon>Bacteria</taxon>
        <taxon>Bacillati</taxon>
        <taxon>Actinomycetota</taxon>
        <taxon>Actinomycetes</taxon>
        <taxon>Kitasatosporales</taxon>
        <taxon>Streptomycetaceae</taxon>
        <taxon>Streptomyces</taxon>
    </lineage>
</organism>
<reference evidence="2 3" key="1">
    <citation type="submission" date="2019-10" db="EMBL/GenBank/DDBJ databases">
        <title>Streptomyces tenebrisbrunneis sp.nov., an endogenous actinomycete isolated from of Lycium ruthenicum.</title>
        <authorList>
            <person name="Ma L."/>
        </authorList>
    </citation>
    <scope>NUCLEOTIDE SEQUENCE [LARGE SCALE GENOMIC DNA]</scope>
    <source>
        <strain evidence="2 3">TRM 66187</strain>
    </source>
</reference>
<dbReference type="RefSeq" id="WP_098754689.1">
    <property type="nucleotide sequence ID" value="NZ_WHPN01000174.1"/>
</dbReference>
<dbReference type="Pfam" id="PF13649">
    <property type="entry name" value="Methyltransf_25"/>
    <property type="match status" value="1"/>
</dbReference>
<name>A0ABQ7FMX7_9ACTN</name>
<dbReference type="GO" id="GO:0032259">
    <property type="term" value="P:methylation"/>
    <property type="evidence" value="ECO:0007669"/>
    <property type="project" value="UniProtKB-KW"/>
</dbReference>
<dbReference type="CDD" id="cd02440">
    <property type="entry name" value="AdoMet_MTases"/>
    <property type="match status" value="1"/>
</dbReference>
<sequence>MSGTDRPASKFDDPAFFGHLWADAYDESTDLDPTEAVDFLAALADGGPALELAVGTGRVALPLARRGVEVTGVDASRKMIDKMLAKPDGGRVEAVVGDLTDVPAEGPFRLVYLVYNTLFNLRDADKQAACFRNVARVLEPGGAFVIECYVPDPPYYDQSRQLSVREVTEDSATIDLHAHDRNAQTFMRQSITFDADGVHLLPHSERYCWPNELDLMASLAGLRLTERYAGWGREPFGPESRDHISVYRAPS</sequence>
<proteinExistence type="predicted"/>
<dbReference type="SUPFAM" id="SSF53335">
    <property type="entry name" value="S-adenosyl-L-methionine-dependent methyltransferases"/>
    <property type="match status" value="1"/>
</dbReference>
<protein>
    <submittedName>
        <fullName evidence="2">Methyltransferase domain-containing protein</fullName>
    </submittedName>
</protein>
<dbReference type="EMBL" id="WHPN01000174">
    <property type="protein sequence ID" value="KAF4409760.1"/>
    <property type="molecule type" value="Genomic_DNA"/>
</dbReference>
<keyword evidence="3" id="KW-1185">Reference proteome</keyword>